<dbReference type="eggNOG" id="ENOG5033RFG">
    <property type="taxonomic scope" value="Bacteria"/>
</dbReference>
<accession>B1WP83</accession>
<proteinExistence type="predicted"/>
<dbReference type="OrthoDB" id="148175at2"/>
<dbReference type="STRING" id="43989.cce_0514"/>
<name>B1WP83_CROS5</name>
<dbReference type="InterPro" id="IPR029063">
    <property type="entry name" value="SAM-dependent_MTases_sf"/>
</dbReference>
<dbReference type="HOGENOM" id="CLU_1218204_0_0_3"/>
<evidence type="ECO:0000313" key="2">
    <source>
        <dbReference type="Proteomes" id="UP000001203"/>
    </source>
</evidence>
<dbReference type="KEGG" id="cyt:cce_0514"/>
<evidence type="ECO:0008006" key="3">
    <source>
        <dbReference type="Google" id="ProtNLM"/>
    </source>
</evidence>
<sequence length="227" mass="26097">MPTIDWLKQEFDYGYDSGDVLSLVPNETRIQEEKRIGGSYREVFLKAILPNLKPDSKVLELGPGKGSWSKAILNYIPDGELQVLDFQDVKPWLKPATYGRRLTCHIVEDNSFSKLADNYFDFFWSFGVLCHNNVENIAEILKNSLPKLKPGSLAIHQYADWNKLDTYGWEKGGVPLFFQQQSDDQIWWPRNNRATMESIAQQAGWSVIVADLGLLQRDSMIVLRRLE</sequence>
<reference evidence="1 2" key="1">
    <citation type="journal article" date="2008" name="Proc. Natl. Acad. Sci. U.S.A.">
        <title>The genome of Cyanothece 51142, a unicellular diazotrophic cyanobacterium important in the marine nitrogen cycle.</title>
        <authorList>
            <person name="Welsh E.A."/>
            <person name="Liberton M."/>
            <person name="Stoeckel J."/>
            <person name="Loh T."/>
            <person name="Elvitigala T."/>
            <person name="Wang C."/>
            <person name="Wollam A."/>
            <person name="Fulton R.S."/>
            <person name="Clifton S.W."/>
            <person name="Jacobs J.M."/>
            <person name="Aurora R."/>
            <person name="Ghosh B.K."/>
            <person name="Sherman L.A."/>
            <person name="Smith R.D."/>
            <person name="Wilson R.K."/>
            <person name="Pakrasi H.B."/>
        </authorList>
    </citation>
    <scope>NUCLEOTIDE SEQUENCE [LARGE SCALE GENOMIC DNA]</scope>
    <source>
        <strain evidence="2">ATCC 51142 / BH68</strain>
    </source>
</reference>
<dbReference type="EMBL" id="CP000806">
    <property type="protein sequence ID" value="ACB49865.1"/>
    <property type="molecule type" value="Genomic_DNA"/>
</dbReference>
<organism evidence="1 2">
    <name type="scientific">Crocosphaera subtropica (strain ATCC 51142 / BH68)</name>
    <name type="common">Cyanothece sp. (strain ATCC 51142)</name>
    <dbReference type="NCBI Taxonomy" id="43989"/>
    <lineage>
        <taxon>Bacteria</taxon>
        <taxon>Bacillati</taxon>
        <taxon>Cyanobacteriota</taxon>
        <taxon>Cyanophyceae</taxon>
        <taxon>Oscillatoriophycideae</taxon>
        <taxon>Chroococcales</taxon>
        <taxon>Aphanothecaceae</taxon>
        <taxon>Crocosphaera</taxon>
        <taxon>Crocosphaera subtropica</taxon>
    </lineage>
</organism>
<dbReference type="AlphaFoldDB" id="B1WP83"/>
<keyword evidence="2" id="KW-1185">Reference proteome</keyword>
<gene>
    <name evidence="1" type="ordered locus">cce_0514</name>
</gene>
<evidence type="ECO:0000313" key="1">
    <source>
        <dbReference type="EMBL" id="ACB49865.1"/>
    </source>
</evidence>
<dbReference type="Pfam" id="PF13489">
    <property type="entry name" value="Methyltransf_23"/>
    <property type="match status" value="1"/>
</dbReference>
<dbReference type="Proteomes" id="UP000001203">
    <property type="component" value="Chromosome circular"/>
</dbReference>
<dbReference type="SUPFAM" id="SSF53335">
    <property type="entry name" value="S-adenosyl-L-methionine-dependent methyltransferases"/>
    <property type="match status" value="1"/>
</dbReference>
<dbReference type="Gene3D" id="3.40.50.150">
    <property type="entry name" value="Vaccinia Virus protein VP39"/>
    <property type="match status" value="1"/>
</dbReference>
<dbReference type="RefSeq" id="WP_009546596.1">
    <property type="nucleotide sequence ID" value="NC_010546.1"/>
</dbReference>
<protein>
    <recommendedName>
        <fullName evidence="3">Methyltransferase domain-containing protein</fullName>
    </recommendedName>
</protein>